<dbReference type="OrthoDB" id="883248at2"/>
<name>L8JUU7_9BACT</name>
<accession>L8JUU7</accession>
<keyword evidence="1" id="KW-0732">Signal</keyword>
<protein>
    <submittedName>
        <fullName evidence="2">Secreted protein</fullName>
    </submittedName>
</protein>
<proteinExistence type="predicted"/>
<dbReference type="EMBL" id="AMZN01000015">
    <property type="protein sequence ID" value="ELR72751.1"/>
    <property type="molecule type" value="Genomic_DNA"/>
</dbReference>
<feature type="chain" id="PRO_5003993427" evidence="1">
    <location>
        <begin position="20"/>
        <end position="190"/>
    </location>
</feature>
<keyword evidence="3" id="KW-1185">Reference proteome</keyword>
<evidence type="ECO:0000313" key="2">
    <source>
        <dbReference type="EMBL" id="ELR72751.1"/>
    </source>
</evidence>
<dbReference type="STRING" id="1237149.C900_01130"/>
<sequence>MKKLLLLGLVISSYYNASAQSYYQQDSARLKKTVLGLNILLPGLTYEQSLTDKSSLFLNFAFGFAYEYHSSGFSSYEAYTINPTLLAQYRSYYNLARRQLLDRKTTNNTGSFFGMMAHYTFDAIGGKNTHAIDVENGLTLGPVWGFQRNGLFTFSLSLGLGVTIGEGQSSNVGPIGHLNFGINLSKKKEE</sequence>
<organism evidence="2 3">
    <name type="scientific">Fulvivirga imtechensis AK7</name>
    <dbReference type="NCBI Taxonomy" id="1237149"/>
    <lineage>
        <taxon>Bacteria</taxon>
        <taxon>Pseudomonadati</taxon>
        <taxon>Bacteroidota</taxon>
        <taxon>Cytophagia</taxon>
        <taxon>Cytophagales</taxon>
        <taxon>Fulvivirgaceae</taxon>
        <taxon>Fulvivirga</taxon>
    </lineage>
</organism>
<dbReference type="AlphaFoldDB" id="L8JUU7"/>
<feature type="signal peptide" evidence="1">
    <location>
        <begin position="1"/>
        <end position="19"/>
    </location>
</feature>
<evidence type="ECO:0000313" key="3">
    <source>
        <dbReference type="Proteomes" id="UP000011135"/>
    </source>
</evidence>
<dbReference type="Proteomes" id="UP000011135">
    <property type="component" value="Unassembled WGS sequence"/>
</dbReference>
<gene>
    <name evidence="2" type="ORF">C900_01130</name>
</gene>
<dbReference type="RefSeq" id="WP_009578803.1">
    <property type="nucleotide sequence ID" value="NZ_AMZN01000015.1"/>
</dbReference>
<evidence type="ECO:0000256" key="1">
    <source>
        <dbReference type="SAM" id="SignalP"/>
    </source>
</evidence>
<reference evidence="2 3" key="1">
    <citation type="submission" date="2012-12" db="EMBL/GenBank/DDBJ databases">
        <title>Genome assembly of Fulvivirga imtechensis AK7.</title>
        <authorList>
            <person name="Nupur N."/>
            <person name="Khatri I."/>
            <person name="Kumar R."/>
            <person name="Subramanian S."/>
            <person name="Pinnaka A."/>
        </authorList>
    </citation>
    <scope>NUCLEOTIDE SEQUENCE [LARGE SCALE GENOMIC DNA]</scope>
    <source>
        <strain evidence="2 3">AK7</strain>
    </source>
</reference>
<comment type="caution">
    <text evidence="2">The sequence shown here is derived from an EMBL/GenBank/DDBJ whole genome shotgun (WGS) entry which is preliminary data.</text>
</comment>